<feature type="compositionally biased region" description="Basic residues" evidence="1">
    <location>
        <begin position="11"/>
        <end position="21"/>
    </location>
</feature>
<feature type="region of interest" description="Disordered" evidence="1">
    <location>
        <begin position="1"/>
        <end position="21"/>
    </location>
</feature>
<gene>
    <name evidence="2" type="ORF">AVDCRST_MAG40-2954</name>
</gene>
<sequence>DDLHAPAPLRRVARPRNRRGV</sequence>
<dbReference type="AlphaFoldDB" id="A0A6J4M7Q6"/>
<protein>
    <submittedName>
        <fullName evidence="2">Uncharacterized protein</fullName>
    </submittedName>
</protein>
<proteinExistence type="predicted"/>
<feature type="non-terminal residue" evidence="2">
    <location>
        <position position="1"/>
    </location>
</feature>
<feature type="compositionally biased region" description="Low complexity" evidence="1">
    <location>
        <begin position="1"/>
        <end position="10"/>
    </location>
</feature>
<dbReference type="EMBL" id="CADCTX010000813">
    <property type="protein sequence ID" value="CAA9352215.1"/>
    <property type="molecule type" value="Genomic_DNA"/>
</dbReference>
<evidence type="ECO:0000256" key="1">
    <source>
        <dbReference type="SAM" id="MobiDB-lite"/>
    </source>
</evidence>
<evidence type="ECO:0000313" key="2">
    <source>
        <dbReference type="EMBL" id="CAA9352215.1"/>
    </source>
</evidence>
<organism evidence="2">
    <name type="scientific">uncultured Gemmatimonadaceae bacterium</name>
    <dbReference type="NCBI Taxonomy" id="246130"/>
    <lineage>
        <taxon>Bacteria</taxon>
        <taxon>Pseudomonadati</taxon>
        <taxon>Gemmatimonadota</taxon>
        <taxon>Gemmatimonadia</taxon>
        <taxon>Gemmatimonadales</taxon>
        <taxon>Gemmatimonadaceae</taxon>
        <taxon>environmental samples</taxon>
    </lineage>
</organism>
<accession>A0A6J4M7Q6</accession>
<name>A0A6J4M7Q6_9BACT</name>
<reference evidence="2" key="1">
    <citation type="submission" date="2020-02" db="EMBL/GenBank/DDBJ databases">
        <authorList>
            <person name="Meier V. D."/>
        </authorList>
    </citation>
    <scope>NUCLEOTIDE SEQUENCE</scope>
    <source>
        <strain evidence="2">AVDCRST_MAG40</strain>
    </source>
</reference>
<feature type="non-terminal residue" evidence="2">
    <location>
        <position position="21"/>
    </location>
</feature>